<sequence>MKLIDNIKKIETYICENFEELDLDDPMEEEYFQEYETIVGASEDDLCKFETEFAIRLPEDFKTVYQYKDGSRFMCILPSIIRTSDMCFCLMSLEEIKKCKTYFQNKNALLSDFPECFSPQDIDNMRDNRIKPYLFNKRWIPFAQYCDSCYLMLDFDPNTAGQEGQIICYIHDPDEIVYVSKNITELIEKIDKEL</sequence>
<dbReference type="PATRIC" id="fig|546269.5.peg.1099"/>
<dbReference type="PANTHER" id="PTHR47432:SF1">
    <property type="entry name" value="CELL WALL ASSEMBLY REGULATOR SMI1"/>
    <property type="match status" value="1"/>
</dbReference>
<feature type="domain" description="Knr4/Smi1-like" evidence="1">
    <location>
        <begin position="40"/>
        <end position="189"/>
    </location>
</feature>
<dbReference type="KEGG" id="faa:HMPREF0389_00620"/>
<dbReference type="Proteomes" id="UP000007468">
    <property type="component" value="Chromosome"/>
</dbReference>
<dbReference type="RefSeq" id="WP_014262663.1">
    <property type="nucleotide sequence ID" value="NC_016630.1"/>
</dbReference>
<dbReference type="InterPro" id="IPR051873">
    <property type="entry name" value="KNR4/SMI1_regulator"/>
</dbReference>
<dbReference type="SUPFAM" id="SSF160631">
    <property type="entry name" value="SMI1/KNR4-like"/>
    <property type="match status" value="1"/>
</dbReference>
<accession>D6GPJ9</accession>
<name>D6GPJ9_FILAD</name>
<proteinExistence type="predicted"/>
<evidence type="ECO:0000259" key="1">
    <source>
        <dbReference type="SMART" id="SM00860"/>
    </source>
</evidence>
<gene>
    <name evidence="2" type="ordered locus">HMPREF0389_00620</name>
</gene>
<keyword evidence="3" id="KW-1185">Reference proteome</keyword>
<evidence type="ECO:0000313" key="3">
    <source>
        <dbReference type="Proteomes" id="UP000007468"/>
    </source>
</evidence>
<organism evidence="2 3">
    <name type="scientific">Filifactor alocis (strain ATCC 35896 / CCUG 47790 / D40 B5)</name>
    <name type="common">Fusobacterium alocis</name>
    <dbReference type="NCBI Taxonomy" id="546269"/>
    <lineage>
        <taxon>Bacteria</taxon>
        <taxon>Bacillati</taxon>
        <taxon>Bacillota</taxon>
        <taxon>Clostridia</taxon>
        <taxon>Peptostreptococcales</taxon>
        <taxon>Filifactoraceae</taxon>
        <taxon>Filifactor</taxon>
    </lineage>
</organism>
<dbReference type="Pfam" id="PF09346">
    <property type="entry name" value="SMI1_KNR4"/>
    <property type="match status" value="1"/>
</dbReference>
<reference evidence="3" key="1">
    <citation type="submission" date="2010-12" db="EMBL/GenBank/DDBJ databases">
        <title>The genome sequence of Filifactor alocis strain ATCC 35896.</title>
        <authorList>
            <consortium name="The Broad Institute Genome Sequencing Platform"/>
            <person name="Ward D."/>
            <person name="Earl A."/>
            <person name="Feldgarden M."/>
            <person name="Young S.K."/>
            <person name="Gargeya S."/>
            <person name="Zeng Q."/>
            <person name="Alvarado L."/>
            <person name="Berlin A."/>
            <person name="Bochicchio J."/>
            <person name="Chapman S.B."/>
            <person name="Chen Z."/>
            <person name="Freedman E."/>
            <person name="Gellesch M."/>
            <person name="Goldberg J."/>
            <person name="Griggs A."/>
            <person name="Gujja S."/>
            <person name="Heilman E."/>
            <person name="Heiman D."/>
            <person name="Howarth C."/>
            <person name="Mehta T."/>
            <person name="Neiman D."/>
            <person name="Pearson M."/>
            <person name="Roberts A."/>
            <person name="Saif S."/>
            <person name="Shea T."/>
            <person name="Shenoy N."/>
            <person name="Sisk P."/>
            <person name="Stolte C."/>
            <person name="Sykes S."/>
            <person name="White J."/>
            <person name="Yandava C."/>
            <person name="Izard J."/>
            <person name="Blanton J.M."/>
            <person name="Baranova O.V."/>
            <person name="Tanner A.C."/>
            <person name="Dewhirst F.E."/>
            <person name="Haas B."/>
            <person name="Nusbaum C."/>
            <person name="Birren B."/>
        </authorList>
    </citation>
    <scope>NUCLEOTIDE SEQUENCE [LARGE SCALE GENOMIC DNA]</scope>
    <source>
        <strain evidence="3">ATCC 35896 / D40 B5</strain>
    </source>
</reference>
<dbReference type="PANTHER" id="PTHR47432">
    <property type="entry name" value="CELL WALL ASSEMBLY REGULATOR SMI1"/>
    <property type="match status" value="1"/>
</dbReference>
<dbReference type="SMART" id="SM00860">
    <property type="entry name" value="SMI1_KNR4"/>
    <property type="match status" value="1"/>
</dbReference>
<protein>
    <submittedName>
        <fullName evidence="2">SMI1 / KNR4 family protein</fullName>
    </submittedName>
</protein>
<evidence type="ECO:0000313" key="2">
    <source>
        <dbReference type="EMBL" id="EFE28702.1"/>
    </source>
</evidence>
<dbReference type="InterPro" id="IPR018958">
    <property type="entry name" value="Knr4/Smi1-like_dom"/>
</dbReference>
<dbReference type="eggNOG" id="COG4282">
    <property type="taxonomic scope" value="Bacteria"/>
</dbReference>
<dbReference type="Gene3D" id="3.40.1580.10">
    <property type="entry name" value="SMI1/KNR4-like"/>
    <property type="match status" value="1"/>
</dbReference>
<dbReference type="AlphaFoldDB" id="D6GPJ9"/>
<dbReference type="InterPro" id="IPR037883">
    <property type="entry name" value="Knr4/Smi1-like_sf"/>
</dbReference>
<dbReference type="OrthoDB" id="6933666at2"/>
<dbReference type="STRING" id="546269.HMPREF0389_00620"/>
<dbReference type="EMBL" id="CP002390">
    <property type="protein sequence ID" value="EFE28702.1"/>
    <property type="molecule type" value="Genomic_DNA"/>
</dbReference>